<dbReference type="Gene3D" id="1.10.8.430">
    <property type="entry name" value="Helical domain of apoptotic protease-activating factors"/>
    <property type="match status" value="1"/>
</dbReference>
<organism evidence="8 9">
    <name type="scientific">Abrus precatorius</name>
    <name type="common">Indian licorice</name>
    <name type="synonym">Glycine abrus</name>
    <dbReference type="NCBI Taxonomy" id="3816"/>
    <lineage>
        <taxon>Eukaryota</taxon>
        <taxon>Viridiplantae</taxon>
        <taxon>Streptophyta</taxon>
        <taxon>Embryophyta</taxon>
        <taxon>Tracheophyta</taxon>
        <taxon>Spermatophyta</taxon>
        <taxon>Magnoliopsida</taxon>
        <taxon>eudicotyledons</taxon>
        <taxon>Gunneridae</taxon>
        <taxon>Pentapetalae</taxon>
        <taxon>rosids</taxon>
        <taxon>fabids</taxon>
        <taxon>Fabales</taxon>
        <taxon>Fabaceae</taxon>
        <taxon>Papilionoideae</taxon>
        <taxon>50 kb inversion clade</taxon>
        <taxon>NPAAA clade</taxon>
        <taxon>indigoferoid/millettioid clade</taxon>
        <taxon>Abreae</taxon>
        <taxon>Abrus</taxon>
    </lineage>
</organism>
<comment type="similarity">
    <text evidence="1">Belongs to the disease resistance NB-LRR family.</text>
</comment>
<evidence type="ECO:0000256" key="5">
    <source>
        <dbReference type="SAM" id="Coils"/>
    </source>
</evidence>
<feature type="domain" description="NB-ARC" evidence="6">
    <location>
        <begin position="125"/>
        <end position="295"/>
    </location>
</feature>
<keyword evidence="8" id="KW-1185">Reference proteome</keyword>
<keyword evidence="5" id="KW-0175">Coiled coil</keyword>
<dbReference type="PANTHER" id="PTHR33463">
    <property type="entry name" value="NB-ARC DOMAIN-CONTAINING PROTEIN-RELATED"/>
    <property type="match status" value="1"/>
</dbReference>
<name>A0A8B8KB49_ABRPR</name>
<dbReference type="Gene3D" id="3.40.50.300">
    <property type="entry name" value="P-loop containing nucleotide triphosphate hydrolases"/>
    <property type="match status" value="1"/>
</dbReference>
<dbReference type="InterPro" id="IPR050905">
    <property type="entry name" value="Plant_NBS-LRR"/>
</dbReference>
<feature type="coiled-coil region" evidence="5">
    <location>
        <begin position="13"/>
        <end position="40"/>
    </location>
</feature>
<evidence type="ECO:0000313" key="8">
    <source>
        <dbReference type="Proteomes" id="UP000694853"/>
    </source>
</evidence>
<dbReference type="InterPro" id="IPR027417">
    <property type="entry name" value="P-loop_NTPase"/>
</dbReference>
<dbReference type="OrthoDB" id="1747797at2759"/>
<evidence type="ECO:0000256" key="1">
    <source>
        <dbReference type="ARBA" id="ARBA00008894"/>
    </source>
</evidence>
<dbReference type="InterPro" id="IPR002182">
    <property type="entry name" value="NB-ARC"/>
</dbReference>
<dbReference type="GO" id="GO:0043531">
    <property type="term" value="F:ADP binding"/>
    <property type="evidence" value="ECO:0007669"/>
    <property type="project" value="InterPro"/>
</dbReference>
<reference evidence="9" key="2">
    <citation type="submission" date="2025-08" db="UniProtKB">
        <authorList>
            <consortium name="RefSeq"/>
        </authorList>
    </citation>
    <scope>IDENTIFICATION</scope>
    <source>
        <tissue evidence="9">Young leaves</tissue>
    </source>
</reference>
<evidence type="ECO:0000256" key="4">
    <source>
        <dbReference type="ARBA" id="ARBA00022840"/>
    </source>
</evidence>
<dbReference type="Proteomes" id="UP000694853">
    <property type="component" value="Unplaced"/>
</dbReference>
<dbReference type="KEGG" id="aprc:113854284"/>
<dbReference type="Pfam" id="PF00931">
    <property type="entry name" value="NB-ARC"/>
    <property type="match status" value="1"/>
</dbReference>
<dbReference type="PANTHER" id="PTHR33463:SF198">
    <property type="entry name" value="RPP4C3"/>
    <property type="match status" value="1"/>
</dbReference>
<dbReference type="Pfam" id="PF23247">
    <property type="entry name" value="LRR_RPS2"/>
    <property type="match status" value="1"/>
</dbReference>
<keyword evidence="3" id="KW-0611">Plant defense</keyword>
<keyword evidence="4" id="KW-0067">ATP-binding</keyword>
<dbReference type="InterPro" id="IPR057135">
    <property type="entry name" value="At4g27190-like_LRR"/>
</dbReference>
<keyword evidence="2" id="KW-0547">Nucleotide-binding</keyword>
<proteinExistence type="inferred from homology"/>
<dbReference type="GO" id="GO:0005524">
    <property type="term" value="F:ATP binding"/>
    <property type="evidence" value="ECO:0007669"/>
    <property type="project" value="UniProtKB-KW"/>
</dbReference>
<dbReference type="Gene3D" id="3.80.10.10">
    <property type="entry name" value="Ribonuclease Inhibitor"/>
    <property type="match status" value="2"/>
</dbReference>
<reference evidence="8" key="1">
    <citation type="journal article" date="2019" name="Toxins">
        <title>Detection of Abrin-Like and Prepropulchellin-Like Toxin Genes and Transcripts Using Whole Genome Sequencing and Full-Length Transcript Sequencing of Abrus precatorius.</title>
        <authorList>
            <person name="Hovde B.T."/>
            <person name="Daligault H.E."/>
            <person name="Hanschen E.R."/>
            <person name="Kunde Y.A."/>
            <person name="Johnson M.B."/>
            <person name="Starkenburg S.R."/>
            <person name="Johnson S.L."/>
        </authorList>
    </citation>
    <scope>NUCLEOTIDE SEQUENCE [LARGE SCALE GENOMIC DNA]</scope>
</reference>
<evidence type="ECO:0000259" key="7">
    <source>
        <dbReference type="Pfam" id="PF23247"/>
    </source>
</evidence>
<dbReference type="GO" id="GO:0006952">
    <property type="term" value="P:defense response"/>
    <property type="evidence" value="ECO:0007669"/>
    <property type="project" value="UniProtKB-KW"/>
</dbReference>
<dbReference type="GeneID" id="113854284"/>
<evidence type="ECO:0000256" key="3">
    <source>
        <dbReference type="ARBA" id="ARBA00022821"/>
    </source>
</evidence>
<dbReference type="InterPro" id="IPR042197">
    <property type="entry name" value="Apaf_helical"/>
</dbReference>
<dbReference type="RefSeq" id="XP_027341000.1">
    <property type="nucleotide sequence ID" value="XM_027485199.1"/>
</dbReference>
<evidence type="ECO:0000313" key="9">
    <source>
        <dbReference type="RefSeq" id="XP_027341000.1"/>
    </source>
</evidence>
<dbReference type="PRINTS" id="PR00364">
    <property type="entry name" value="DISEASERSIST"/>
</dbReference>
<dbReference type="SUPFAM" id="SSF52058">
    <property type="entry name" value="L domain-like"/>
    <property type="match status" value="1"/>
</dbReference>
<protein>
    <submittedName>
        <fullName evidence="9">Probable disease resistance protein At4g27220</fullName>
    </submittedName>
</protein>
<sequence length="883" mass="101113">MKVVTAARQLGNLISYKSILENLRNEINNLQQKRQRVQENHTWDSEEFQAKSKWLKKIDEFFVQVGVFVNYYEGKVSCTNFLSWYKVNKQARKMMQEMVQLQEEGNLYLLVKPPKDYKAPKSRADTINDIMKALKDPLIQTVGVWWLGGGGTTLLAKQVGDQAKEEHNLFKVVIIDVAEKPSVEQVQEDVEAILGLQFNGEIHVERRNRLRLRIKKEKRILIIINDMGGELNPQEFDLDEIGVPLGDEHKGCKLLLISKSLDFIKNLMGAPKAKVFQLEVLLEEEAQSLFEKMVGGIAQDSEASSIITEIVKSCEGLAPALFAVAKVLEKKDLHALQHALMHLKEHGAPIRLCHNSLESEEHKFLILILTIRGKRAVNKHSIYLDMWEGLLKNLDTLEAARSRCDSLISDLKAYGLLVEDEKETVKINYLIWHTAYSIAQSHLKASIISKEWPPEEWLRSLRFCNMTIESGAQIPEKLQCPDIQEIILSADNPSMQVPNSFFYETKLLKLLELIGFDCLKLPSSFGLLKNLQALSMYNCELGDITIVGELTNLQILVLLGSRIQQLPREIGQLQKLLILDLRDTYLQVIPSNVLSILTSLEELYLRNSFCNWEVERSNSENRNASLKELTNLHRLAYIEDLYVPDPEAWPMDLYFEKMKSYTIFIGDRWTETHNDELNGGVQDVLSDLDEFPHLQSLFVQNNVEIKCIAVSSSDDHHSGAFSNLESLSLNNVSNLKHICQGPLNEKTFFKIRVIKVQQCHEMKYLFSNSMTEGLPHLVDLEVLECKLIEAIVVGGEEIIEFPQLRSLRLQGLPALLCFYMHYSYRELALFDEMISCPSLERMVISNTSVRYIWSFPYNVQNSLGRIKNLYIEDCENLLSVLHC</sequence>
<evidence type="ECO:0000259" key="6">
    <source>
        <dbReference type="Pfam" id="PF00931"/>
    </source>
</evidence>
<dbReference type="AlphaFoldDB" id="A0A8B8KB49"/>
<dbReference type="InterPro" id="IPR032675">
    <property type="entry name" value="LRR_dom_sf"/>
</dbReference>
<gene>
    <name evidence="9" type="primary">LOC113854284</name>
</gene>
<feature type="domain" description="Disease resistance protein At4g27190-like leucine-rich repeats" evidence="7">
    <location>
        <begin position="684"/>
        <end position="786"/>
    </location>
</feature>
<dbReference type="SUPFAM" id="SSF52540">
    <property type="entry name" value="P-loop containing nucleoside triphosphate hydrolases"/>
    <property type="match status" value="1"/>
</dbReference>
<evidence type="ECO:0000256" key="2">
    <source>
        <dbReference type="ARBA" id="ARBA00022741"/>
    </source>
</evidence>
<accession>A0A8B8KB49</accession>